<reference evidence="4 5" key="1">
    <citation type="journal article" date="2016" name="DNA Res.">
        <title>The complete genome sequencing of Prevotella intermedia strain OMA14 and a subsequent fine-scale, intra-species genomic comparison reveal an unusual amplification of conjugative and mobile transposons and identify a novel Prevotella-lineage-specific repeat.</title>
        <authorList>
            <person name="Naito M."/>
            <person name="Ogura Y."/>
            <person name="Itoh T."/>
            <person name="Shoji M."/>
            <person name="Okamoto M."/>
            <person name="Hayashi T."/>
            <person name="Nakayama K."/>
        </authorList>
    </citation>
    <scope>NUCLEOTIDE SEQUENCE [LARGE SCALE GENOMIC DNA]</scope>
    <source>
        <strain evidence="4 5">OMA14</strain>
    </source>
</reference>
<evidence type="ECO:0000259" key="1">
    <source>
        <dbReference type="Pfam" id="PF17643"/>
    </source>
</evidence>
<sequence>MKALHTILGLALFFTATQSGQAQVARYDKTQAVGDKSFNYPTEDVQKHKTHKNKDIRIVFSDRDHNKAYATPYAQRILSEQKLGAPFYVIGEKNGFYKVVAANQSLLGQPKGMFAPLYSRKNHFKDAKNSPFVGWIDKNNVLEYNHSFVSKDNNFPIRYRIGASSISRLANLKTFFTSDTLSLYNDPFFLEKKDDKLLSGQIVYAYKYDASKQAVLVSDRPTLSDSTRTALGWIPTDLATMVGQNRVYLLDTTYPDFCNLPLGSNLLFTTSGNWVNTSANQKIAVNVPLSVWDRTKSMMVNIKGEDVSVSDIDQLIEGCKKMNIHLIFFDKDRQRVRNLINALQGLNNKVSKDTQVKFSLTSVSDKGNKHISPTSDFGSWMDFLAKVTAPNALPISGGAGFHAAMNTIFAETPYVKFENNVFLILGTDELLTFTPDINTEIYTRSTTLLLAQLFSNEGLLSQNFVLQSKELLENYIAEYINFTSDYLCEPTWPKTGFFTNMSTSSENVYLQETPKETVVAGGFVYPNLYSELSNAGLSRVLDSLFVKVADRNDALANISRKSENKYGTLRAVPTQEIINLCRTSPTSVTDIEKNNVHDLLFKEMLLEPQQLSTYDEGYLFDTMEMQALLDGYRDMMPFISADSLGKKELSVLKKNYKRQCELVNRLSYRKVLKSKSSISKVSYHRVSLPSSDDLNYVVRVKDIRRKKCNDSEWDKCYKNMYDRLVELEKLFKSGRLKTVPVAGKTYYFVPIKALP</sequence>
<dbReference type="InterPro" id="IPR040530">
    <property type="entry name" value="T6SS_TssR-like_N"/>
</dbReference>
<dbReference type="Pfam" id="PF20782">
    <property type="entry name" value="TssR_VWA"/>
    <property type="match status" value="1"/>
</dbReference>
<evidence type="ECO:0000313" key="5">
    <source>
        <dbReference type="Proteomes" id="UP000217431"/>
    </source>
</evidence>
<dbReference type="Proteomes" id="UP000217431">
    <property type="component" value="Chromosome II"/>
</dbReference>
<accession>A0A0T7ANH3</accession>
<organism evidence="4 5">
    <name type="scientific">Prevotella intermedia</name>
    <dbReference type="NCBI Taxonomy" id="28131"/>
    <lineage>
        <taxon>Bacteria</taxon>
        <taxon>Pseudomonadati</taxon>
        <taxon>Bacteroidota</taxon>
        <taxon>Bacteroidia</taxon>
        <taxon>Bacteroidales</taxon>
        <taxon>Prevotellaceae</taxon>
        <taxon>Prevotella</taxon>
    </lineage>
</organism>
<dbReference type="Pfam" id="PF20780">
    <property type="entry name" value="TssR_M"/>
    <property type="match status" value="1"/>
</dbReference>
<feature type="domain" description="Type VI secretion system TssR-like VWA" evidence="3">
    <location>
        <begin position="279"/>
        <end position="553"/>
    </location>
</feature>
<dbReference type="AlphaFoldDB" id="A0A0T7ANH3"/>
<feature type="domain" description="Type VI secretion system TssR-like N-terminal barrel" evidence="1">
    <location>
        <begin position="37"/>
        <end position="142"/>
    </location>
</feature>
<dbReference type="RefSeq" id="WP_096407727.1">
    <property type="nucleotide sequence ID" value="NZ_AP014598.1"/>
</dbReference>
<protein>
    <submittedName>
        <fullName evidence="4">Uncharacterized protein</fullName>
    </submittedName>
</protein>
<evidence type="ECO:0000259" key="2">
    <source>
        <dbReference type="Pfam" id="PF20780"/>
    </source>
</evidence>
<evidence type="ECO:0000313" key="4">
    <source>
        <dbReference type="EMBL" id="BAU18557.1"/>
    </source>
</evidence>
<dbReference type="EMBL" id="AP014598">
    <property type="protein sequence ID" value="BAU18557.1"/>
    <property type="molecule type" value="Genomic_DNA"/>
</dbReference>
<evidence type="ECO:0000259" key="3">
    <source>
        <dbReference type="Pfam" id="PF20782"/>
    </source>
</evidence>
<dbReference type="InterPro" id="IPR049360">
    <property type="entry name" value="T6SS_TssR-like_VWA"/>
</dbReference>
<name>A0A0T7ANH3_PREIN</name>
<dbReference type="InterPro" id="IPR049359">
    <property type="entry name" value="T6SS_TssR-like_dom_2"/>
</dbReference>
<feature type="domain" description="Type VI secretion system TssR-like second" evidence="2">
    <location>
        <begin position="168"/>
        <end position="238"/>
    </location>
</feature>
<proteinExistence type="predicted"/>
<gene>
    <name evidence="4" type="ORF">PIOMA14_II_0052</name>
</gene>
<dbReference type="STRING" id="28131.BWX40_09970"/>
<dbReference type="Pfam" id="PF17643">
    <property type="entry name" value="TssR"/>
    <property type="match status" value="1"/>
</dbReference>